<evidence type="ECO:0000313" key="2">
    <source>
        <dbReference type="Proteomes" id="UP000703269"/>
    </source>
</evidence>
<name>A0A9P3G8B6_9APHY</name>
<protein>
    <submittedName>
        <fullName evidence="1">Uncharacterized protein</fullName>
    </submittedName>
</protein>
<comment type="caution">
    <text evidence="1">The sequence shown here is derived from an EMBL/GenBank/DDBJ whole genome shotgun (WGS) entry which is preliminary data.</text>
</comment>
<keyword evidence="2" id="KW-1185">Reference proteome</keyword>
<accession>A0A9P3G8B6</accession>
<evidence type="ECO:0000313" key="1">
    <source>
        <dbReference type="EMBL" id="GJE90158.1"/>
    </source>
</evidence>
<reference evidence="1 2" key="1">
    <citation type="submission" date="2021-08" db="EMBL/GenBank/DDBJ databases">
        <title>Draft Genome Sequence of Phanerochaete sordida strain YK-624.</title>
        <authorList>
            <person name="Mori T."/>
            <person name="Dohra H."/>
            <person name="Suzuki T."/>
            <person name="Kawagishi H."/>
            <person name="Hirai H."/>
        </authorList>
    </citation>
    <scope>NUCLEOTIDE SEQUENCE [LARGE SCALE GENOMIC DNA]</scope>
    <source>
        <strain evidence="1 2">YK-624</strain>
    </source>
</reference>
<organism evidence="1 2">
    <name type="scientific">Phanerochaete sordida</name>
    <dbReference type="NCBI Taxonomy" id="48140"/>
    <lineage>
        <taxon>Eukaryota</taxon>
        <taxon>Fungi</taxon>
        <taxon>Dikarya</taxon>
        <taxon>Basidiomycota</taxon>
        <taxon>Agaricomycotina</taxon>
        <taxon>Agaricomycetes</taxon>
        <taxon>Polyporales</taxon>
        <taxon>Phanerochaetaceae</taxon>
        <taxon>Phanerochaete</taxon>
    </lineage>
</organism>
<dbReference type="Proteomes" id="UP000703269">
    <property type="component" value="Unassembled WGS sequence"/>
</dbReference>
<dbReference type="EMBL" id="BPQB01000015">
    <property type="protein sequence ID" value="GJE90158.1"/>
    <property type="molecule type" value="Genomic_DNA"/>
</dbReference>
<gene>
    <name evidence="1" type="ORF">PsYK624_062830</name>
</gene>
<proteinExistence type="predicted"/>
<dbReference type="AlphaFoldDB" id="A0A9P3G8B6"/>
<sequence length="62" mass="7325">MIVRRSIRDSDERALVVSRLFLQPNSLTPIPLVRNVREFRENELEQSPLTAFLRWAYPRQGS</sequence>